<keyword evidence="4" id="KW-1185">Reference proteome</keyword>
<evidence type="ECO:0000313" key="3">
    <source>
        <dbReference type="EMBL" id="CAL4091054.1"/>
    </source>
</evidence>
<reference evidence="3 4" key="1">
    <citation type="submission" date="2024-05" db="EMBL/GenBank/DDBJ databases">
        <authorList>
            <person name="Wallberg A."/>
        </authorList>
    </citation>
    <scope>NUCLEOTIDE SEQUENCE [LARGE SCALE GENOMIC DNA]</scope>
</reference>
<proteinExistence type="predicted"/>
<accession>A0AAV2QKR5</accession>
<dbReference type="AlphaFoldDB" id="A0AAV2QKR5"/>
<comment type="caution">
    <text evidence="3">The sequence shown here is derived from an EMBL/GenBank/DDBJ whole genome shotgun (WGS) entry which is preliminary data.</text>
</comment>
<dbReference type="InterPro" id="IPR003961">
    <property type="entry name" value="FN3_dom"/>
</dbReference>
<name>A0AAV2QKR5_MEGNR</name>
<feature type="region of interest" description="Disordered" evidence="1">
    <location>
        <begin position="43"/>
        <end position="64"/>
    </location>
</feature>
<dbReference type="Pfam" id="PF00041">
    <property type="entry name" value="fn3"/>
    <property type="match status" value="1"/>
</dbReference>
<dbReference type="Proteomes" id="UP001497623">
    <property type="component" value="Unassembled WGS sequence"/>
</dbReference>
<dbReference type="PROSITE" id="PS50853">
    <property type="entry name" value="FN3"/>
    <property type="match status" value="2"/>
</dbReference>
<feature type="non-terminal residue" evidence="3">
    <location>
        <position position="1"/>
    </location>
</feature>
<dbReference type="SUPFAM" id="SSF49265">
    <property type="entry name" value="Fibronectin type III"/>
    <property type="match status" value="1"/>
</dbReference>
<organism evidence="3 4">
    <name type="scientific">Meganyctiphanes norvegica</name>
    <name type="common">Northern krill</name>
    <name type="synonym">Thysanopoda norvegica</name>
    <dbReference type="NCBI Taxonomy" id="48144"/>
    <lineage>
        <taxon>Eukaryota</taxon>
        <taxon>Metazoa</taxon>
        <taxon>Ecdysozoa</taxon>
        <taxon>Arthropoda</taxon>
        <taxon>Crustacea</taxon>
        <taxon>Multicrustacea</taxon>
        <taxon>Malacostraca</taxon>
        <taxon>Eumalacostraca</taxon>
        <taxon>Eucarida</taxon>
        <taxon>Euphausiacea</taxon>
        <taxon>Euphausiidae</taxon>
        <taxon>Meganyctiphanes</taxon>
    </lineage>
</organism>
<dbReference type="EMBL" id="CAXKWB010008435">
    <property type="protein sequence ID" value="CAL4091054.1"/>
    <property type="molecule type" value="Genomic_DNA"/>
</dbReference>
<protein>
    <recommendedName>
        <fullName evidence="2">Fibronectin type-III domain-containing protein</fullName>
    </recommendedName>
</protein>
<feature type="domain" description="Fibronectin type-III" evidence="2">
    <location>
        <begin position="59"/>
        <end position="99"/>
    </location>
</feature>
<evidence type="ECO:0000256" key="1">
    <source>
        <dbReference type="SAM" id="MobiDB-lite"/>
    </source>
</evidence>
<gene>
    <name evidence="3" type="ORF">MNOR_LOCUS14225</name>
</gene>
<dbReference type="InterPro" id="IPR013783">
    <property type="entry name" value="Ig-like_fold"/>
</dbReference>
<sequence>VAANLHKVTVEGNQHQVKIEGLNPATLYIFTVVAENRVGRSLASAPVTAGTEEEKPTGTPENIKVSSVSSSALMVSWEPPSDSLIHGTIRGYYLGFKDV</sequence>
<dbReference type="Gene3D" id="2.60.40.10">
    <property type="entry name" value="Immunoglobulins"/>
    <property type="match status" value="2"/>
</dbReference>
<feature type="non-terminal residue" evidence="3">
    <location>
        <position position="99"/>
    </location>
</feature>
<dbReference type="CDD" id="cd00063">
    <property type="entry name" value="FN3"/>
    <property type="match status" value="2"/>
</dbReference>
<dbReference type="InterPro" id="IPR036116">
    <property type="entry name" value="FN3_sf"/>
</dbReference>
<feature type="domain" description="Fibronectin type-III" evidence="2">
    <location>
        <begin position="1"/>
        <end position="54"/>
    </location>
</feature>
<evidence type="ECO:0000259" key="2">
    <source>
        <dbReference type="PROSITE" id="PS50853"/>
    </source>
</evidence>
<evidence type="ECO:0000313" key="4">
    <source>
        <dbReference type="Proteomes" id="UP001497623"/>
    </source>
</evidence>